<dbReference type="InterPro" id="IPR036034">
    <property type="entry name" value="PDZ_sf"/>
</dbReference>
<dbReference type="RefSeq" id="WP_263414975.1">
    <property type="nucleotide sequence ID" value="NZ_BAABBH010000001.1"/>
</dbReference>
<dbReference type="InterPro" id="IPR001478">
    <property type="entry name" value="PDZ"/>
</dbReference>
<comment type="caution">
    <text evidence="3">The sequence shown here is derived from an EMBL/GenBank/DDBJ whole genome shotgun (WGS) entry which is preliminary data.</text>
</comment>
<dbReference type="PROSITE" id="PS50106">
    <property type="entry name" value="PDZ"/>
    <property type="match status" value="2"/>
</dbReference>
<dbReference type="Pfam" id="PF13180">
    <property type="entry name" value="PDZ_2"/>
    <property type="match status" value="2"/>
</dbReference>
<dbReference type="PANTHER" id="PTHR22939">
    <property type="entry name" value="SERINE PROTEASE FAMILY S1C HTRA-RELATED"/>
    <property type="match status" value="1"/>
</dbReference>
<comment type="similarity">
    <text evidence="1">Belongs to the peptidase S1C family.</text>
</comment>
<dbReference type="EMBL" id="JBJYXY010000001">
    <property type="protein sequence ID" value="MFN2976840.1"/>
    <property type="molecule type" value="Genomic_DNA"/>
</dbReference>
<organism evidence="3 4">
    <name type="scientific">Terriglobus aquaticus</name>
    <dbReference type="NCBI Taxonomy" id="940139"/>
    <lineage>
        <taxon>Bacteria</taxon>
        <taxon>Pseudomonadati</taxon>
        <taxon>Acidobacteriota</taxon>
        <taxon>Terriglobia</taxon>
        <taxon>Terriglobales</taxon>
        <taxon>Acidobacteriaceae</taxon>
        <taxon>Terriglobus</taxon>
    </lineage>
</organism>
<dbReference type="SMART" id="SM00228">
    <property type="entry name" value="PDZ"/>
    <property type="match status" value="2"/>
</dbReference>
<keyword evidence="4" id="KW-1185">Reference proteome</keyword>
<evidence type="ECO:0000256" key="1">
    <source>
        <dbReference type="ARBA" id="ARBA00010541"/>
    </source>
</evidence>
<evidence type="ECO:0000313" key="4">
    <source>
        <dbReference type="Proteomes" id="UP001634747"/>
    </source>
</evidence>
<protein>
    <submittedName>
        <fullName evidence="3">PDZ domain-containing protein</fullName>
    </submittedName>
</protein>
<dbReference type="PANTHER" id="PTHR22939:SF129">
    <property type="entry name" value="SERINE PROTEASE HTRA2, MITOCHONDRIAL"/>
    <property type="match status" value="1"/>
</dbReference>
<accession>A0ABW9KPL5</accession>
<dbReference type="CDD" id="cd06779">
    <property type="entry name" value="cpPDZ_Deg_HtrA-like"/>
    <property type="match status" value="1"/>
</dbReference>
<gene>
    <name evidence="3" type="ORF">ACK2TP_13805</name>
</gene>
<sequence length="332" mass="35247">MASSSAAPFWLRLSFLSASLLTLGVTRAHALPFEGLGPLLPAVAAHSGGGAHTAQGQGYLGVDIRTVGDVAVRDLHLRETRGVVVIMVDHDGPAWKAGIREHDVVQTVNGAPVDTEEQLRHVLREMQPGRTVQIGVSRDGSVQTLSATMANRDDIGRRAWQQHYVVPAPADPVDAAVDEPLLAPPPPAPAAGKTSRYFGSFMPGHLLPVFPSYTGATVDEIGPQLAEYFGLNGRTGLLIHSIDGNSPAAAAGMHAGDVVLRVNGAVMATRSDWNRALHDSKGHPVSVVVMREHHEQTLTVVPDSKRRGAAQAVPGLPQASSEPHWLAVMLFR</sequence>
<reference evidence="3 4" key="1">
    <citation type="submission" date="2024-12" db="EMBL/GenBank/DDBJ databases">
        <authorList>
            <person name="Lee Y."/>
        </authorList>
    </citation>
    <scope>NUCLEOTIDE SEQUENCE [LARGE SCALE GENOMIC DNA]</scope>
    <source>
        <strain evidence="3 4">03SUJ4</strain>
    </source>
</reference>
<name>A0ABW9KPL5_9BACT</name>
<proteinExistence type="inferred from homology"/>
<feature type="domain" description="PDZ" evidence="2">
    <location>
        <begin position="57"/>
        <end position="140"/>
    </location>
</feature>
<dbReference type="SUPFAM" id="SSF50156">
    <property type="entry name" value="PDZ domain-like"/>
    <property type="match status" value="2"/>
</dbReference>
<evidence type="ECO:0000259" key="2">
    <source>
        <dbReference type="PROSITE" id="PS50106"/>
    </source>
</evidence>
<dbReference type="Proteomes" id="UP001634747">
    <property type="component" value="Unassembled WGS sequence"/>
</dbReference>
<evidence type="ECO:0000313" key="3">
    <source>
        <dbReference type="EMBL" id="MFN2976840.1"/>
    </source>
</evidence>
<dbReference type="Gene3D" id="2.30.42.10">
    <property type="match status" value="2"/>
</dbReference>
<feature type="domain" description="PDZ" evidence="2">
    <location>
        <begin position="206"/>
        <end position="293"/>
    </location>
</feature>